<reference evidence="1 2" key="1">
    <citation type="submission" date="2014-03" db="EMBL/GenBank/DDBJ databases">
        <title>Draft genome of the hookworm Oesophagostomum dentatum.</title>
        <authorList>
            <person name="Mitreva M."/>
        </authorList>
    </citation>
    <scope>NUCLEOTIDE SEQUENCE [LARGE SCALE GENOMIC DNA]</scope>
    <source>
        <strain evidence="1 2">OD-Hann</strain>
    </source>
</reference>
<evidence type="ECO:0000313" key="2">
    <source>
        <dbReference type="Proteomes" id="UP000053660"/>
    </source>
</evidence>
<evidence type="ECO:0000313" key="1">
    <source>
        <dbReference type="EMBL" id="KHJ80498.1"/>
    </source>
</evidence>
<keyword evidence="2" id="KW-1185">Reference proteome</keyword>
<dbReference type="EMBL" id="KN600447">
    <property type="protein sequence ID" value="KHJ80498.1"/>
    <property type="molecule type" value="Genomic_DNA"/>
</dbReference>
<gene>
    <name evidence="1" type="ORF">OESDEN_19826</name>
</gene>
<organism evidence="1 2">
    <name type="scientific">Oesophagostomum dentatum</name>
    <name type="common">Nodular worm</name>
    <dbReference type="NCBI Taxonomy" id="61180"/>
    <lineage>
        <taxon>Eukaryota</taxon>
        <taxon>Metazoa</taxon>
        <taxon>Ecdysozoa</taxon>
        <taxon>Nematoda</taxon>
        <taxon>Chromadorea</taxon>
        <taxon>Rhabditida</taxon>
        <taxon>Rhabditina</taxon>
        <taxon>Rhabditomorpha</taxon>
        <taxon>Strongyloidea</taxon>
        <taxon>Strongylidae</taxon>
        <taxon>Oesophagostomum</taxon>
    </lineage>
</organism>
<dbReference type="Proteomes" id="UP000053660">
    <property type="component" value="Unassembled WGS sequence"/>
</dbReference>
<proteinExistence type="predicted"/>
<dbReference type="AlphaFoldDB" id="A0A0B1S567"/>
<sequence length="156" mass="17206">MCVPRPGNYETGPCAAVRCAGGECIEYDDTFGCFNTRYKYKKAIAQKGSGANEPKMAKNDLMTHRVLEAVAKTKSSSVVPHANPPAVQLCHVWTSANHQLANALLVSYATKENVSREANAKEKIAETPLINNKNSTRDKSVYSVSFVIKYEKDKMF</sequence>
<accession>A0A0B1S567</accession>
<protein>
    <submittedName>
        <fullName evidence="1">Uncharacterized protein</fullName>
    </submittedName>
</protein>
<name>A0A0B1S567_OESDE</name>